<evidence type="ECO:0000313" key="6">
    <source>
        <dbReference type="Proteomes" id="UP000726737"/>
    </source>
</evidence>
<gene>
    <name evidence="5" type="ORF">BG011_008213</name>
</gene>
<dbReference type="PANTHER" id="PTHR24346:SF76">
    <property type="entry name" value="NON-SPECIFIC SERINE_THREONINE PROTEIN KINASE"/>
    <property type="match status" value="1"/>
</dbReference>
<evidence type="ECO:0000256" key="3">
    <source>
        <dbReference type="SAM" id="MobiDB-lite"/>
    </source>
</evidence>
<dbReference type="GO" id="GO:0000226">
    <property type="term" value="P:microtubule cytoskeleton organization"/>
    <property type="evidence" value="ECO:0007669"/>
    <property type="project" value="TreeGrafter"/>
</dbReference>
<keyword evidence="1" id="KW-0547">Nucleotide-binding</keyword>
<feature type="compositionally biased region" description="Basic and acidic residues" evidence="3">
    <location>
        <begin position="330"/>
        <end position="344"/>
    </location>
</feature>
<feature type="compositionally biased region" description="Polar residues" evidence="3">
    <location>
        <begin position="425"/>
        <end position="434"/>
    </location>
</feature>
<dbReference type="AlphaFoldDB" id="A0A9P6TXC9"/>
<evidence type="ECO:0000259" key="4">
    <source>
        <dbReference type="PROSITE" id="PS50011"/>
    </source>
</evidence>
<dbReference type="InterPro" id="IPR000719">
    <property type="entry name" value="Prot_kinase_dom"/>
</dbReference>
<feature type="domain" description="Protein kinase" evidence="4">
    <location>
        <begin position="1"/>
        <end position="132"/>
    </location>
</feature>
<dbReference type="SMART" id="SM00220">
    <property type="entry name" value="S_TKc"/>
    <property type="match status" value="1"/>
</dbReference>
<dbReference type="GO" id="GO:0004674">
    <property type="term" value="F:protein serine/threonine kinase activity"/>
    <property type="evidence" value="ECO:0007669"/>
    <property type="project" value="TreeGrafter"/>
</dbReference>
<reference evidence="5" key="1">
    <citation type="journal article" date="2020" name="Fungal Divers.">
        <title>Resolving the Mortierellaceae phylogeny through synthesis of multi-gene phylogenetics and phylogenomics.</title>
        <authorList>
            <person name="Vandepol N."/>
            <person name="Liber J."/>
            <person name="Desiro A."/>
            <person name="Na H."/>
            <person name="Kennedy M."/>
            <person name="Barry K."/>
            <person name="Grigoriev I.V."/>
            <person name="Miller A.N."/>
            <person name="O'Donnell K."/>
            <person name="Stajich J.E."/>
            <person name="Bonito G."/>
        </authorList>
    </citation>
    <scope>NUCLEOTIDE SEQUENCE</scope>
    <source>
        <strain evidence="5">KOD948</strain>
    </source>
</reference>
<dbReference type="Proteomes" id="UP000726737">
    <property type="component" value="Unassembled WGS sequence"/>
</dbReference>
<feature type="region of interest" description="Disordered" evidence="3">
    <location>
        <begin position="293"/>
        <end position="363"/>
    </location>
</feature>
<dbReference type="InterPro" id="IPR011009">
    <property type="entry name" value="Kinase-like_dom_sf"/>
</dbReference>
<feature type="compositionally biased region" description="Polar residues" evidence="3">
    <location>
        <begin position="483"/>
        <end position="499"/>
    </location>
</feature>
<dbReference type="Pfam" id="PF00069">
    <property type="entry name" value="Pkinase"/>
    <property type="match status" value="1"/>
</dbReference>
<dbReference type="PANTHER" id="PTHR24346">
    <property type="entry name" value="MAP/MICROTUBULE AFFINITY-REGULATING KINASE"/>
    <property type="match status" value="1"/>
</dbReference>
<dbReference type="GO" id="GO:0005524">
    <property type="term" value="F:ATP binding"/>
    <property type="evidence" value="ECO:0007669"/>
    <property type="project" value="UniProtKB-KW"/>
</dbReference>
<dbReference type="EMBL" id="JAAAJA010000667">
    <property type="protein sequence ID" value="KAG0250598.1"/>
    <property type="molecule type" value="Genomic_DNA"/>
</dbReference>
<dbReference type="PROSITE" id="PS50011">
    <property type="entry name" value="PROTEIN_KINASE_DOM"/>
    <property type="match status" value="1"/>
</dbReference>
<proteinExistence type="predicted"/>
<keyword evidence="2" id="KW-0067">ATP-binding</keyword>
<evidence type="ECO:0000313" key="5">
    <source>
        <dbReference type="EMBL" id="KAG0250598.1"/>
    </source>
</evidence>
<comment type="caution">
    <text evidence="5">The sequence shown here is derived from an EMBL/GenBank/DDBJ whole genome shotgun (WGS) entry which is preliminary data.</text>
</comment>
<evidence type="ECO:0000256" key="1">
    <source>
        <dbReference type="ARBA" id="ARBA00022741"/>
    </source>
</evidence>
<sequence length="844" mass="91637">HRDLKPENLLLDARMNVKIADFGMASLQKSGRLLETSCGSPHYASPEVVTGMKYDGSSSDIWSCGIILYALLTGHLPFDDENIRHLLSKVKAGKFYMPSGISTGARDLISRMLTVNPKRRITMQGVISHPWFQTVNPRKNTLGEPAQDPENARPMRVRELDAEIVSHMRWLFAPGPSHSDPEAKEVYNEEALLQEIQEKLTNEDENTEKFFYHLLCQHKTELLENYSGDNNESVPDGPRRRADSFPNSAACSIRSAAPDFGRTPLTPLDSPLISPSSPLSSLIKEIDPAPFTLNPTPGLVTSAPTHPGDMDGVRRGRSPTIKNDVSSAVKETRSPSKRRSEELGNSRASFEKGTGSGVIKKEDSGRGFDIVKDEGKMTGFSSRLAPFTGSIQENLGSVQQTATGQYRPMTPLSSHNAQLPPLHPTETSNTTASTCSEDAKRLTATPSQEFSTGVASIESQVLSTQISAAPSSQQHLGVYDSMSNASSAEKVKSSNTRTQRPILPPLDVKTSAATMAMNNSASQHSRKCKFMTEEITSIDLATHDGTAANKTSYCCTQLLDSEGTASVSSTTPMSPTGPKRPWFARLFDFKPQPLTFKSNESAAETQDRVEEILRELFQSSIHIDSYKKPTFGFKCRYDGGVIDEQSVKAVKFKVDISEKAGFLHSRSTSISSGSSSPRTVSSSTVAAILTTVDFHQNQDQRSHVKDASSASASSTPGRSRAGTGTRKRPPATVSARRASDGGSILSTAAATVTAHLVGKIPFHSSSASGHRHLVHTPTLQGARHPPLPNMGRRVVKVTLHQQQGANSTLKKIYEQLCAVWELQQHQLQAGNTTPTIRIPQPAAV</sequence>
<dbReference type="Gene3D" id="1.10.510.10">
    <property type="entry name" value="Transferase(Phosphotransferase) domain 1"/>
    <property type="match status" value="1"/>
</dbReference>
<name>A0A9P6TXC9_9FUNG</name>
<feature type="region of interest" description="Disordered" evidence="3">
    <location>
        <begin position="406"/>
        <end position="434"/>
    </location>
</feature>
<dbReference type="OrthoDB" id="504170at2759"/>
<accession>A0A9P6TXC9</accession>
<dbReference type="GO" id="GO:0005737">
    <property type="term" value="C:cytoplasm"/>
    <property type="evidence" value="ECO:0007669"/>
    <property type="project" value="TreeGrafter"/>
</dbReference>
<dbReference type="GO" id="GO:0035556">
    <property type="term" value="P:intracellular signal transduction"/>
    <property type="evidence" value="ECO:0007669"/>
    <property type="project" value="TreeGrafter"/>
</dbReference>
<dbReference type="FunFam" id="1.10.510.10:FF:000571">
    <property type="entry name" value="Maternal embryonic leucine zipper kinase"/>
    <property type="match status" value="1"/>
</dbReference>
<protein>
    <recommendedName>
        <fullName evidence="4">Protein kinase domain-containing protein</fullName>
    </recommendedName>
</protein>
<feature type="region of interest" description="Disordered" evidence="3">
    <location>
        <begin position="696"/>
        <end position="740"/>
    </location>
</feature>
<organism evidence="5 6">
    <name type="scientific">Mortierella polycephala</name>
    <dbReference type="NCBI Taxonomy" id="41804"/>
    <lineage>
        <taxon>Eukaryota</taxon>
        <taxon>Fungi</taxon>
        <taxon>Fungi incertae sedis</taxon>
        <taxon>Mucoromycota</taxon>
        <taxon>Mortierellomycotina</taxon>
        <taxon>Mortierellomycetes</taxon>
        <taxon>Mortierellales</taxon>
        <taxon>Mortierellaceae</taxon>
        <taxon>Mortierella</taxon>
    </lineage>
</organism>
<feature type="compositionally biased region" description="Basic and acidic residues" evidence="3">
    <location>
        <begin position="696"/>
        <end position="706"/>
    </location>
</feature>
<dbReference type="SUPFAM" id="SSF56112">
    <property type="entry name" value="Protein kinase-like (PK-like)"/>
    <property type="match status" value="1"/>
</dbReference>
<feature type="non-terminal residue" evidence="5">
    <location>
        <position position="1"/>
    </location>
</feature>
<feature type="region of interest" description="Disordered" evidence="3">
    <location>
        <begin position="483"/>
        <end position="502"/>
    </location>
</feature>
<keyword evidence="6" id="KW-1185">Reference proteome</keyword>
<evidence type="ECO:0000256" key="2">
    <source>
        <dbReference type="ARBA" id="ARBA00022840"/>
    </source>
</evidence>